<keyword evidence="6" id="KW-0963">Cytoplasm</keyword>
<keyword evidence="4 6" id="KW-0368">Histidine biosynthesis</keyword>
<organism evidence="8 9">
    <name type="scientific">Bremerella volcania</name>
    <dbReference type="NCBI Taxonomy" id="2527984"/>
    <lineage>
        <taxon>Bacteria</taxon>
        <taxon>Pseudomonadati</taxon>
        <taxon>Planctomycetota</taxon>
        <taxon>Planctomycetia</taxon>
        <taxon>Pirellulales</taxon>
        <taxon>Pirellulaceae</taxon>
        <taxon>Bremerella</taxon>
    </lineage>
</organism>
<name>A0A518C565_9BACT</name>
<protein>
    <recommendedName>
        <fullName evidence="2 6">Imidazoleglycerol-phosphate dehydratase</fullName>
        <shortName evidence="6">IGPD</shortName>
        <ecNumber evidence="6 7">4.2.1.19</ecNumber>
    </recommendedName>
</protein>
<dbReference type="Gene3D" id="3.30.230.40">
    <property type="entry name" value="Imidazole glycerol phosphate dehydratase, domain 1"/>
    <property type="match status" value="2"/>
</dbReference>
<dbReference type="InterPro" id="IPR000807">
    <property type="entry name" value="ImidazoleglycerolP_deHydtase"/>
</dbReference>
<dbReference type="FunFam" id="3.30.230.40:FF:000001">
    <property type="entry name" value="Imidazoleglycerol-phosphate dehydratase HisB"/>
    <property type="match status" value="1"/>
</dbReference>
<dbReference type="InterPro" id="IPR020568">
    <property type="entry name" value="Ribosomal_Su5_D2-typ_SF"/>
</dbReference>
<evidence type="ECO:0000313" key="8">
    <source>
        <dbReference type="EMBL" id="QDU74369.1"/>
    </source>
</evidence>
<dbReference type="InterPro" id="IPR020565">
    <property type="entry name" value="ImidazoleglycerP_deHydtase_CS"/>
</dbReference>
<dbReference type="Proteomes" id="UP000318626">
    <property type="component" value="Chromosome"/>
</dbReference>
<dbReference type="CDD" id="cd07914">
    <property type="entry name" value="IGPD"/>
    <property type="match status" value="1"/>
</dbReference>
<dbReference type="Pfam" id="PF00475">
    <property type="entry name" value="IGPD"/>
    <property type="match status" value="1"/>
</dbReference>
<keyword evidence="3 6" id="KW-0028">Amino-acid biosynthesis</keyword>
<keyword evidence="5 6" id="KW-0456">Lyase</keyword>
<proteinExistence type="inferred from homology"/>
<comment type="subcellular location">
    <subcellularLocation>
        <location evidence="6 7">Cytoplasm</location>
    </subcellularLocation>
</comment>
<dbReference type="RefSeq" id="WP_144971336.1">
    <property type="nucleotide sequence ID" value="NZ_CP036289.1"/>
</dbReference>
<dbReference type="EC" id="4.2.1.19" evidence="6 7"/>
<dbReference type="GO" id="GO:0005737">
    <property type="term" value="C:cytoplasm"/>
    <property type="evidence" value="ECO:0007669"/>
    <property type="project" value="UniProtKB-SubCell"/>
</dbReference>
<evidence type="ECO:0000256" key="1">
    <source>
        <dbReference type="ARBA" id="ARBA00005047"/>
    </source>
</evidence>
<dbReference type="GO" id="GO:0004424">
    <property type="term" value="F:imidazoleglycerol-phosphate dehydratase activity"/>
    <property type="evidence" value="ECO:0007669"/>
    <property type="project" value="UniProtKB-UniRule"/>
</dbReference>
<dbReference type="SUPFAM" id="SSF54211">
    <property type="entry name" value="Ribosomal protein S5 domain 2-like"/>
    <property type="match status" value="2"/>
</dbReference>
<dbReference type="EMBL" id="CP036289">
    <property type="protein sequence ID" value="QDU74369.1"/>
    <property type="molecule type" value="Genomic_DNA"/>
</dbReference>
<evidence type="ECO:0000313" key="9">
    <source>
        <dbReference type="Proteomes" id="UP000318626"/>
    </source>
</evidence>
<dbReference type="PANTHER" id="PTHR23133:SF2">
    <property type="entry name" value="IMIDAZOLEGLYCEROL-PHOSPHATE DEHYDRATASE"/>
    <property type="match status" value="1"/>
</dbReference>
<gene>
    <name evidence="6 8" type="primary">hisB</name>
    <name evidence="8" type="ORF">Pan97_13760</name>
</gene>
<keyword evidence="9" id="KW-1185">Reference proteome</keyword>
<dbReference type="PROSITE" id="PS00954">
    <property type="entry name" value="IGP_DEHYDRATASE_1"/>
    <property type="match status" value="1"/>
</dbReference>
<dbReference type="HAMAP" id="MF_00076">
    <property type="entry name" value="HisB"/>
    <property type="match status" value="1"/>
</dbReference>
<dbReference type="PROSITE" id="PS00955">
    <property type="entry name" value="IGP_DEHYDRATASE_2"/>
    <property type="match status" value="1"/>
</dbReference>
<dbReference type="UniPathway" id="UPA00031">
    <property type="reaction ID" value="UER00011"/>
</dbReference>
<comment type="pathway">
    <text evidence="1 6 7">Amino-acid biosynthesis; L-histidine biosynthesis; L-histidine from 5-phospho-alpha-D-ribose 1-diphosphate: step 6/9.</text>
</comment>
<dbReference type="KEGG" id="bvo:Pan97_13760"/>
<dbReference type="FunFam" id="3.30.230.40:FF:000003">
    <property type="entry name" value="Imidazoleglycerol-phosphate dehydratase HisB"/>
    <property type="match status" value="1"/>
</dbReference>
<dbReference type="NCBIfam" id="NF002111">
    <property type="entry name" value="PRK00951.2-1"/>
    <property type="match status" value="1"/>
</dbReference>
<comment type="catalytic activity">
    <reaction evidence="6 7">
        <text>D-erythro-1-(imidazol-4-yl)glycerol 3-phosphate = 3-(imidazol-4-yl)-2-oxopropyl phosphate + H2O</text>
        <dbReference type="Rhea" id="RHEA:11040"/>
        <dbReference type="ChEBI" id="CHEBI:15377"/>
        <dbReference type="ChEBI" id="CHEBI:57766"/>
        <dbReference type="ChEBI" id="CHEBI:58278"/>
        <dbReference type="EC" id="4.2.1.19"/>
    </reaction>
</comment>
<dbReference type="PANTHER" id="PTHR23133">
    <property type="entry name" value="IMIDAZOLEGLYCEROL-PHOSPHATE DEHYDRATASE HIS7"/>
    <property type="match status" value="1"/>
</dbReference>
<evidence type="ECO:0000256" key="5">
    <source>
        <dbReference type="ARBA" id="ARBA00023239"/>
    </source>
</evidence>
<evidence type="ECO:0000256" key="4">
    <source>
        <dbReference type="ARBA" id="ARBA00023102"/>
    </source>
</evidence>
<dbReference type="OrthoDB" id="9790411at2"/>
<evidence type="ECO:0000256" key="3">
    <source>
        <dbReference type="ARBA" id="ARBA00022605"/>
    </source>
</evidence>
<evidence type="ECO:0000256" key="2">
    <source>
        <dbReference type="ARBA" id="ARBA00016664"/>
    </source>
</evidence>
<comment type="similarity">
    <text evidence="6 7">Belongs to the imidazoleglycerol-phosphate dehydratase family.</text>
</comment>
<dbReference type="NCBIfam" id="NF002114">
    <property type="entry name" value="PRK00951.2-4"/>
    <property type="match status" value="1"/>
</dbReference>
<dbReference type="InterPro" id="IPR038494">
    <property type="entry name" value="IGPD_sf"/>
</dbReference>
<accession>A0A518C565</accession>
<reference evidence="9" key="1">
    <citation type="submission" date="2019-02" db="EMBL/GenBank/DDBJ databases">
        <title>Deep-cultivation of Planctomycetes and their phenomic and genomic characterization uncovers novel biology.</title>
        <authorList>
            <person name="Wiegand S."/>
            <person name="Jogler M."/>
            <person name="Boedeker C."/>
            <person name="Pinto D."/>
            <person name="Vollmers J."/>
            <person name="Rivas-Marin E."/>
            <person name="Kohn T."/>
            <person name="Peeters S.H."/>
            <person name="Heuer A."/>
            <person name="Rast P."/>
            <person name="Oberbeckmann S."/>
            <person name="Bunk B."/>
            <person name="Jeske O."/>
            <person name="Meyerdierks A."/>
            <person name="Storesund J.E."/>
            <person name="Kallscheuer N."/>
            <person name="Luecker S."/>
            <person name="Lage O.M."/>
            <person name="Pohl T."/>
            <person name="Merkel B.J."/>
            <person name="Hornburger P."/>
            <person name="Mueller R.-W."/>
            <person name="Bruemmer F."/>
            <person name="Labrenz M."/>
            <person name="Spormann A.M."/>
            <person name="Op den Camp H."/>
            <person name="Overmann J."/>
            <person name="Amann R."/>
            <person name="Jetten M.S.M."/>
            <person name="Mascher T."/>
            <person name="Medema M.H."/>
            <person name="Devos D.P."/>
            <person name="Kaster A.-K."/>
            <person name="Ovreas L."/>
            <person name="Rohde M."/>
            <person name="Galperin M.Y."/>
            <person name="Jogler C."/>
        </authorList>
    </citation>
    <scope>NUCLEOTIDE SEQUENCE [LARGE SCALE GENOMIC DNA]</scope>
    <source>
        <strain evidence="9">Pan97</strain>
    </source>
</reference>
<evidence type="ECO:0000256" key="7">
    <source>
        <dbReference type="RuleBase" id="RU000599"/>
    </source>
</evidence>
<dbReference type="GO" id="GO:0000105">
    <property type="term" value="P:L-histidine biosynthetic process"/>
    <property type="evidence" value="ECO:0007669"/>
    <property type="project" value="UniProtKB-UniRule"/>
</dbReference>
<dbReference type="AlphaFoldDB" id="A0A518C565"/>
<evidence type="ECO:0000256" key="6">
    <source>
        <dbReference type="HAMAP-Rule" id="MF_00076"/>
    </source>
</evidence>
<sequence length="196" mass="21963">MTRTAKIERDTTETQIKLELNLDGSGNFTGSTGVGFFDHMLQLFTRHGCFDLSVEVNGDLHVDQHHTVEDTGICVGQAIRQAIGDKKGIRRYGHFTLPMEETLCSTVWDLSGRYYLVFNAPFTTEKIGEFDTELVEDFWQALAANALCNFHVNIHYGRNNHHISEAIFKCAARSLRMAVELDPRSPGVPSTKGTLN</sequence>
<dbReference type="NCBIfam" id="NF002109">
    <property type="entry name" value="PRK00951.1-5"/>
    <property type="match status" value="1"/>
</dbReference>